<accession>A0ABP0S922</accession>
<keyword evidence="1" id="KW-0175">Coiled coil</keyword>
<protein>
    <submittedName>
        <fullName evidence="3">Uncharacterized protein</fullName>
    </submittedName>
</protein>
<evidence type="ECO:0000313" key="4">
    <source>
        <dbReference type="Proteomes" id="UP001642464"/>
    </source>
</evidence>
<feature type="region of interest" description="Disordered" evidence="2">
    <location>
        <begin position="748"/>
        <end position="769"/>
    </location>
</feature>
<keyword evidence="4" id="KW-1185">Reference proteome</keyword>
<feature type="compositionally biased region" description="Polar residues" evidence="2">
    <location>
        <begin position="964"/>
        <end position="974"/>
    </location>
</feature>
<proteinExistence type="predicted"/>
<evidence type="ECO:0000256" key="2">
    <source>
        <dbReference type="SAM" id="MobiDB-lite"/>
    </source>
</evidence>
<dbReference type="Proteomes" id="UP001642464">
    <property type="component" value="Unassembled WGS sequence"/>
</dbReference>
<feature type="compositionally biased region" description="Low complexity" evidence="2">
    <location>
        <begin position="978"/>
        <end position="987"/>
    </location>
</feature>
<gene>
    <name evidence="3" type="ORF">SCF082_LOCUS50615</name>
</gene>
<feature type="coiled-coil region" evidence="1">
    <location>
        <begin position="645"/>
        <end position="672"/>
    </location>
</feature>
<feature type="compositionally biased region" description="Acidic residues" evidence="2">
    <location>
        <begin position="990"/>
        <end position="1005"/>
    </location>
</feature>
<reference evidence="3 4" key="1">
    <citation type="submission" date="2024-02" db="EMBL/GenBank/DDBJ databases">
        <authorList>
            <person name="Chen Y."/>
            <person name="Shah S."/>
            <person name="Dougan E. K."/>
            <person name="Thang M."/>
            <person name="Chan C."/>
        </authorList>
    </citation>
    <scope>NUCLEOTIDE SEQUENCE [LARGE SCALE GENOMIC DNA]</scope>
</reference>
<name>A0ABP0S922_9DINO</name>
<evidence type="ECO:0000313" key="3">
    <source>
        <dbReference type="EMBL" id="CAK9108867.1"/>
    </source>
</evidence>
<comment type="caution">
    <text evidence="3">The sequence shown here is derived from an EMBL/GenBank/DDBJ whole genome shotgun (WGS) entry which is preliminary data.</text>
</comment>
<dbReference type="EMBL" id="CAXAMM010043173">
    <property type="protein sequence ID" value="CAK9108867.1"/>
    <property type="molecule type" value="Genomic_DNA"/>
</dbReference>
<sequence>MCFALLGQSNFCFPLSNQQAAYYQTASMQRADVTWQEERVQVVVYLPAAAAVSISACCVSGMGGGRCLSRVALPVVVVGCRPALGDEAREPGARAVKLRAGGSDARAQRKRQRLRNAVPDGGRLTHSRVLFGFSRLEDSYECLWKQVQILKEITRPVGARPGSICEELPALDSHQSEDLQVLLCEPQDTGRSRWFCDRGPVGRLEELFLKLEVKPKAIQLCRHLVDAEGLVDSAELFRWLYDGEDVSPYHEGRRLHERVPPCRWCISRCDFQDFVAEVVETHRAGRILNQPNPRTKEPNPFHDDEHVGPNMHAVNEAVIRPRTARAGGMSWALMLSPEGLSGEFFFVTHSWKEGVYEFSRKVLNHWQDEALSMWCCFLANPQTWQREDLNQLLGQSFDLMDSPFMQALSSQQLHSFVVVPNVTESLYCRLWCVAELWKAMEVQKLRGDGRMIQVAKDNVKDSHKVRPTEIATLIHGATCSDVNDEKRIRAYIAGKEQHIQEMIKDLAGMKKSKKTHHSLSHEQERRKTEEELRYREKEHQERHATSEVVVCPHPQMEERIVQSLGGEASGESGRKFAAVAVFGASGRGAGAKERAREVAPVRPETAKIQDTMAYLASSGRMGAKEAHVTQTMSEANDPELSAADASAKERRQQVLEDRIRQVRAQVEQQRLEETRVEHTLMTRVEDLERQLQHRRQSIVHRISREQEREENLRKYLRYLEDADLEDLRREIRLRKDSALLKEETLRQQLEHLLPSPPSPKGERGHREERLERQIALRRQLETLETSEGSDSVRRHLLALKQAEMMEFQREVQLHRMEDEAKELPMRQQLEELHEEWQRFRVQCEHERQAAEMQEEQILLEMSSLTDHRKRQEQDMSPDTSKERRSKSRQALGARSSSEGGKASGRGLELERRDPVPSSHWGSQELDLTPQHNVVGPPIHLEDGPGRHSGPPGGASRGRSDQEDLSPQSARSGTDVTPVVSQSRSVVSGQESEDEADESDDDLLFI</sequence>
<evidence type="ECO:0000256" key="1">
    <source>
        <dbReference type="SAM" id="Coils"/>
    </source>
</evidence>
<feature type="region of interest" description="Disordered" evidence="2">
    <location>
        <begin position="510"/>
        <end position="529"/>
    </location>
</feature>
<feature type="region of interest" description="Disordered" evidence="2">
    <location>
        <begin position="862"/>
        <end position="1005"/>
    </location>
</feature>
<feature type="compositionally biased region" description="Basic and acidic residues" evidence="2">
    <location>
        <begin position="519"/>
        <end position="529"/>
    </location>
</feature>
<feature type="compositionally biased region" description="Basic and acidic residues" evidence="2">
    <location>
        <begin position="760"/>
        <end position="769"/>
    </location>
</feature>
<organism evidence="3 4">
    <name type="scientific">Durusdinium trenchii</name>
    <dbReference type="NCBI Taxonomy" id="1381693"/>
    <lineage>
        <taxon>Eukaryota</taxon>
        <taxon>Sar</taxon>
        <taxon>Alveolata</taxon>
        <taxon>Dinophyceae</taxon>
        <taxon>Suessiales</taxon>
        <taxon>Symbiodiniaceae</taxon>
        <taxon>Durusdinium</taxon>
    </lineage>
</organism>